<name>A0ABQ3ULZ3_9CHLR</name>
<evidence type="ECO:0000259" key="2">
    <source>
        <dbReference type="Pfam" id="PF11795"/>
    </source>
</evidence>
<evidence type="ECO:0000313" key="4">
    <source>
        <dbReference type="Proteomes" id="UP000654345"/>
    </source>
</evidence>
<feature type="domain" description="Wadjet protein JetD C-terminal" evidence="1">
    <location>
        <begin position="202"/>
        <end position="372"/>
    </location>
</feature>
<organism evidence="3 4">
    <name type="scientific">Ktedonobacter robiniae</name>
    <dbReference type="NCBI Taxonomy" id="2778365"/>
    <lineage>
        <taxon>Bacteria</taxon>
        <taxon>Bacillati</taxon>
        <taxon>Chloroflexota</taxon>
        <taxon>Ktedonobacteria</taxon>
        <taxon>Ktedonobacterales</taxon>
        <taxon>Ktedonobacteraceae</taxon>
        <taxon>Ktedonobacter</taxon>
    </lineage>
</organism>
<dbReference type="Pfam" id="PF11795">
    <property type="entry name" value="DUF3322"/>
    <property type="match status" value="1"/>
</dbReference>
<dbReference type="RefSeq" id="WP_201370529.1">
    <property type="nucleotide sequence ID" value="NZ_BNJG01000001.1"/>
</dbReference>
<keyword evidence="4" id="KW-1185">Reference proteome</keyword>
<dbReference type="EMBL" id="BNJG01000001">
    <property type="protein sequence ID" value="GHO53744.1"/>
    <property type="molecule type" value="Genomic_DNA"/>
</dbReference>
<comment type="caution">
    <text evidence="3">The sequence shown here is derived from an EMBL/GenBank/DDBJ whole genome shotgun (WGS) entry which is preliminary data.</text>
</comment>
<reference evidence="3 4" key="1">
    <citation type="journal article" date="2021" name="Int. J. Syst. Evol. Microbiol.">
        <title>Reticulibacter mediterranei gen. nov., sp. nov., within the new family Reticulibacteraceae fam. nov., and Ktedonospora formicarum gen. nov., sp. nov., Ktedonobacter robiniae sp. nov., Dictyobacter formicarum sp. nov. and Dictyobacter arantiisoli sp. nov., belonging to the class Ktedonobacteria.</title>
        <authorList>
            <person name="Yabe S."/>
            <person name="Zheng Y."/>
            <person name="Wang C.M."/>
            <person name="Sakai Y."/>
            <person name="Abe K."/>
            <person name="Yokota A."/>
            <person name="Donadio S."/>
            <person name="Cavaletti L."/>
            <person name="Monciardini P."/>
        </authorList>
    </citation>
    <scope>NUCLEOTIDE SEQUENCE [LARGE SCALE GENOMIC DNA]</scope>
    <source>
        <strain evidence="3 4">SOSP1-30</strain>
    </source>
</reference>
<dbReference type="InterPro" id="IPR024534">
    <property type="entry name" value="JetD_C"/>
</dbReference>
<protein>
    <recommendedName>
        <fullName evidence="5">Wadjet protein JetD C-terminal domain-containing protein</fullName>
    </recommendedName>
</protein>
<feature type="domain" description="DUF3322" evidence="2">
    <location>
        <begin position="4"/>
        <end position="181"/>
    </location>
</feature>
<evidence type="ECO:0008006" key="5">
    <source>
        <dbReference type="Google" id="ProtNLM"/>
    </source>
</evidence>
<dbReference type="Proteomes" id="UP000654345">
    <property type="component" value="Unassembled WGS sequence"/>
</dbReference>
<gene>
    <name evidence="3" type="ORF">KSB_22190</name>
</gene>
<evidence type="ECO:0000313" key="3">
    <source>
        <dbReference type="EMBL" id="GHO53744.1"/>
    </source>
</evidence>
<dbReference type="PIRSF" id="PIRSF028408">
    <property type="entry name" value="UCP028408"/>
    <property type="match status" value="1"/>
</dbReference>
<dbReference type="InterPro" id="IPR024537">
    <property type="entry name" value="DUF3322"/>
</dbReference>
<proteinExistence type="predicted"/>
<evidence type="ECO:0000259" key="1">
    <source>
        <dbReference type="Pfam" id="PF09983"/>
    </source>
</evidence>
<dbReference type="InterPro" id="IPR014544">
    <property type="entry name" value="UCP028408"/>
</dbReference>
<accession>A0ABQ3ULZ3</accession>
<dbReference type="Pfam" id="PF09983">
    <property type="entry name" value="JetD_C"/>
    <property type="match status" value="1"/>
</dbReference>
<sequence length="395" mass="45582">MITPDEIKQKAERQYIPFLRAWLRGEAFVPMVFSAGKPSSDFVRLKNEVERLQACAKTEGGSGYRIESVTQQKRLLGTQTVPIHVVLDTSKDLLSTIKKDEEFIRFKQDVQLIREQIPQLESWMQTNPKKVVDNHNCWSGLLAVCLYFLDHPRPHLYIRELPINVDTKFIERHTGILKELLEQLLPQEAIMHDTTSFEKRFGLREEEIQVHIRLLDDQLRTHYALLITELTLPHSQCAALPLKGQYCIITENKMTFLTLPPLPNTFAILGGGFKVGSLVSIPWLSECPMIYWGDLDAHGFQILSQLRSIFPHVISLMMEKETLQIFAEYCVRGTPCAVRRLPYLTADEHELFLHLAQNSIRLEQERITHAYALRQIQNTLLQMRNRDRRGSSGGI</sequence>